<dbReference type="Proteomes" id="UP000339249">
    <property type="component" value="Unassembled WGS sequence"/>
</dbReference>
<keyword evidence="1" id="KW-0472">Membrane</keyword>
<accession>A0A4U9DBL7</accession>
<proteinExistence type="predicted"/>
<protein>
    <submittedName>
        <fullName evidence="2">Tricarballylate utilization protein B</fullName>
    </submittedName>
</protein>
<organism evidence="2 3">
    <name type="scientific">Raoultella terrigena</name>
    <name type="common">Klebsiella terrigena</name>
    <dbReference type="NCBI Taxonomy" id="577"/>
    <lineage>
        <taxon>Bacteria</taxon>
        <taxon>Pseudomonadati</taxon>
        <taxon>Pseudomonadota</taxon>
        <taxon>Gammaproteobacteria</taxon>
        <taxon>Enterobacterales</taxon>
        <taxon>Enterobacteriaceae</taxon>
        <taxon>Klebsiella/Raoultella group</taxon>
        <taxon>Raoultella</taxon>
    </lineage>
</organism>
<keyword evidence="1" id="KW-0812">Transmembrane</keyword>
<dbReference type="AlphaFoldDB" id="A0A4U9DBL7"/>
<evidence type="ECO:0000313" key="2">
    <source>
        <dbReference type="EMBL" id="VTN15026.1"/>
    </source>
</evidence>
<feature type="transmembrane region" description="Helical" evidence="1">
    <location>
        <begin position="69"/>
        <end position="85"/>
    </location>
</feature>
<feature type="transmembrane region" description="Helical" evidence="1">
    <location>
        <begin position="24"/>
        <end position="49"/>
    </location>
</feature>
<evidence type="ECO:0000313" key="3">
    <source>
        <dbReference type="Proteomes" id="UP000339249"/>
    </source>
</evidence>
<reference evidence="2 3" key="1">
    <citation type="submission" date="2019-04" db="EMBL/GenBank/DDBJ databases">
        <authorList>
            <consortium name="Pathogen Informatics"/>
        </authorList>
    </citation>
    <scope>NUCLEOTIDE SEQUENCE [LARGE SCALE GENOMIC DNA]</scope>
    <source>
        <strain evidence="2 3">NCTC9185</strain>
    </source>
</reference>
<dbReference type="EMBL" id="CABDVU010000001">
    <property type="protein sequence ID" value="VTN15026.1"/>
    <property type="molecule type" value="Genomic_DNA"/>
</dbReference>
<dbReference type="InterPro" id="IPR036197">
    <property type="entry name" value="NarG-like_sf"/>
</dbReference>
<gene>
    <name evidence="2" type="ORF">NCTC9185_07105</name>
</gene>
<sequence length="142" mass="15614">MLCFAHPGGDGISLLRRLGSTLPFFSVPVILGTLGGIGLVVGPLGLLWLNLKRSALHGDSRQKPMDRGFILLLLLTSLTGLGLLAEERHRGWDSARHPSRRGHGTFFDYPLRKICHGFYRCASLLKWAIEKRRGKQTGVAGD</sequence>
<evidence type="ECO:0000256" key="1">
    <source>
        <dbReference type="SAM" id="Phobius"/>
    </source>
</evidence>
<dbReference type="SUPFAM" id="SSF103501">
    <property type="entry name" value="Respiratory nitrate reductase 1 gamma chain"/>
    <property type="match status" value="1"/>
</dbReference>
<keyword evidence="1" id="KW-1133">Transmembrane helix</keyword>
<name>A0A4U9DBL7_RAOTE</name>